<feature type="non-terminal residue" evidence="2">
    <location>
        <position position="54"/>
    </location>
</feature>
<gene>
    <name evidence="2" type="ORF">HLRTI_000206</name>
</gene>
<protein>
    <submittedName>
        <fullName evidence="2">Uncharacterized protein</fullName>
    </submittedName>
</protein>
<feature type="transmembrane region" description="Helical" evidence="1">
    <location>
        <begin position="7"/>
        <end position="28"/>
    </location>
</feature>
<dbReference type="EMBL" id="AFNT02000002">
    <property type="protein sequence ID" value="ERJ07488.1"/>
    <property type="molecule type" value="Genomic_DNA"/>
</dbReference>
<sequence>MKLPHQTALIVGFAAIIGGLLLISVGIFGGSGVQPSEVNTSADPNELVVSQSGL</sequence>
<dbReference type="Proteomes" id="UP000003861">
    <property type="component" value="Unassembled WGS sequence"/>
</dbReference>
<keyword evidence="1" id="KW-0812">Transmembrane</keyword>
<keyword evidence="1" id="KW-1133">Transmembrane helix</keyword>
<dbReference type="AlphaFoldDB" id="U2E5L1"/>
<keyword evidence="1" id="KW-0472">Membrane</keyword>
<organism evidence="2 3">
    <name type="scientific">Halorhabdus tiamatea SARL4B</name>
    <dbReference type="NCBI Taxonomy" id="1033806"/>
    <lineage>
        <taxon>Archaea</taxon>
        <taxon>Methanobacteriati</taxon>
        <taxon>Methanobacteriota</taxon>
        <taxon>Stenosarchaea group</taxon>
        <taxon>Halobacteria</taxon>
        <taxon>Halobacteriales</taxon>
        <taxon>Haloarculaceae</taxon>
        <taxon>Halorhabdus</taxon>
    </lineage>
</organism>
<reference evidence="2 3" key="1">
    <citation type="journal article" date="2011" name="J. Bacteriol.">
        <title>Genome sequence of Halorhabdus tiamatea, the first archaeon isolated from a deep-sea anoxic brine lake.</title>
        <authorList>
            <person name="Antunes A."/>
            <person name="Alam I."/>
            <person name="Bajic V.B."/>
            <person name="Stingl U."/>
        </authorList>
    </citation>
    <scope>NUCLEOTIDE SEQUENCE [LARGE SCALE GENOMIC DNA]</scope>
    <source>
        <strain evidence="2 3">SARL4B</strain>
    </source>
</reference>
<name>U2E5L1_9EURY</name>
<accession>U2E5L1</accession>
<comment type="caution">
    <text evidence="2">The sequence shown here is derived from an EMBL/GenBank/DDBJ whole genome shotgun (WGS) entry which is preliminary data.</text>
</comment>
<evidence type="ECO:0000313" key="3">
    <source>
        <dbReference type="Proteomes" id="UP000003861"/>
    </source>
</evidence>
<reference evidence="2 3" key="2">
    <citation type="journal article" date="2013" name="PLoS ONE">
        <title>INDIGO - INtegrated Data Warehouse of MIcrobial GenOmes with Examples from the Red Sea Extremophiles.</title>
        <authorList>
            <person name="Alam I."/>
            <person name="Antunes A."/>
            <person name="Kamau A.A."/>
            <person name="Ba Alawi W."/>
            <person name="Kalkatawi M."/>
            <person name="Stingl U."/>
            <person name="Bajic V.B."/>
        </authorList>
    </citation>
    <scope>NUCLEOTIDE SEQUENCE [LARGE SCALE GENOMIC DNA]</scope>
    <source>
        <strain evidence="2 3">SARL4B</strain>
    </source>
</reference>
<evidence type="ECO:0000313" key="2">
    <source>
        <dbReference type="EMBL" id="ERJ07488.1"/>
    </source>
</evidence>
<evidence type="ECO:0000256" key="1">
    <source>
        <dbReference type="SAM" id="Phobius"/>
    </source>
</evidence>
<proteinExistence type="predicted"/>